<dbReference type="InterPro" id="IPR027806">
    <property type="entry name" value="HARBI1_dom"/>
</dbReference>
<keyword evidence="6" id="KW-0378">Hydrolase</keyword>
<name>A0AA47NRY9_MERPO</name>
<keyword evidence="5" id="KW-0479">Metal-binding</keyword>
<dbReference type="Pfam" id="PF13359">
    <property type="entry name" value="DDE_Tnp_4"/>
    <property type="match status" value="1"/>
</dbReference>
<evidence type="ECO:0000256" key="1">
    <source>
        <dbReference type="ARBA" id="ARBA00001968"/>
    </source>
</evidence>
<feature type="region of interest" description="Disordered" evidence="8">
    <location>
        <begin position="354"/>
        <end position="373"/>
    </location>
</feature>
<evidence type="ECO:0000259" key="9">
    <source>
        <dbReference type="Pfam" id="PF13359"/>
    </source>
</evidence>
<dbReference type="GO" id="GO:0046872">
    <property type="term" value="F:metal ion binding"/>
    <property type="evidence" value="ECO:0007669"/>
    <property type="project" value="UniProtKB-KW"/>
</dbReference>
<evidence type="ECO:0000256" key="7">
    <source>
        <dbReference type="ARBA" id="ARBA00023242"/>
    </source>
</evidence>
<protein>
    <submittedName>
        <fullName evidence="10">Protein ALP1-like</fullName>
    </submittedName>
</protein>
<evidence type="ECO:0000256" key="3">
    <source>
        <dbReference type="ARBA" id="ARBA00006958"/>
    </source>
</evidence>
<dbReference type="EMBL" id="JAOPHQ010005485">
    <property type="protein sequence ID" value="KAK0135063.1"/>
    <property type="molecule type" value="Genomic_DNA"/>
</dbReference>
<keyword evidence="4" id="KW-0540">Nuclease</keyword>
<keyword evidence="7" id="KW-0539">Nucleus</keyword>
<accession>A0AA47NRY9</accession>
<feature type="domain" description="DDE Tnp4" evidence="9">
    <location>
        <begin position="188"/>
        <end position="341"/>
    </location>
</feature>
<dbReference type="GO" id="GO:0004518">
    <property type="term" value="F:nuclease activity"/>
    <property type="evidence" value="ECO:0007669"/>
    <property type="project" value="UniProtKB-KW"/>
</dbReference>
<comment type="subcellular location">
    <subcellularLocation>
        <location evidence="2">Nucleus</location>
    </subcellularLocation>
</comment>
<evidence type="ECO:0000256" key="6">
    <source>
        <dbReference type="ARBA" id="ARBA00022801"/>
    </source>
</evidence>
<dbReference type="InterPro" id="IPR045249">
    <property type="entry name" value="HARBI1-like"/>
</dbReference>
<evidence type="ECO:0000256" key="8">
    <source>
        <dbReference type="SAM" id="MobiDB-lite"/>
    </source>
</evidence>
<dbReference type="AlphaFoldDB" id="A0AA47NRY9"/>
<evidence type="ECO:0000256" key="2">
    <source>
        <dbReference type="ARBA" id="ARBA00004123"/>
    </source>
</evidence>
<evidence type="ECO:0000313" key="10">
    <source>
        <dbReference type="EMBL" id="KAK0135063.1"/>
    </source>
</evidence>
<dbReference type="PANTHER" id="PTHR22930">
    <property type="match status" value="1"/>
</dbReference>
<sequence>MLWREELGRCNVNFMSCKAKYASERASTGDPVKKEDIFVAVKTCQKFHSDRGPPNPRWYCQLNITVPLIRLFFDGQSDLRVDFRLSRGSFNALMEAIGREADHGWDPEIACLVFLFWLASGTSYRVVSKAFDMPRTSIHCAIHTTSGKIAALFAQTVHHPTEEELVTVGAGFARLAGSAAFNRVVGSIDGCHVRVKPPAADSDCYLNRKLFYSVQLQAVVDHTAKFIDVCVGCTGSVHDSRVLKNSSLYLEKQYPPPGYCLIGDDGYPCLSYPMTLMTPYRQPLRTQLPATYNSWLTKARGVVERAFGILKTRWRAIFLKVLEVDILFVPEVILCCTILHNICMSRGDVLDPEDGVDGAAGEEDPGREAAPPGTIFGAEERYRMAALLPVVKATWEKDAAFLEYYSDVTDSSIPTIHLGVPNTERGEVLDNFQMF</sequence>
<comment type="caution">
    <text evidence="10">The sequence shown here is derived from an EMBL/GenBank/DDBJ whole genome shotgun (WGS) entry which is preliminary data.</text>
</comment>
<gene>
    <name evidence="10" type="ORF">N1851_029117</name>
</gene>
<dbReference type="PANTHER" id="PTHR22930:SF206">
    <property type="entry name" value="NUCLEASE HARBI1"/>
    <property type="match status" value="1"/>
</dbReference>
<evidence type="ECO:0000313" key="11">
    <source>
        <dbReference type="Proteomes" id="UP001174136"/>
    </source>
</evidence>
<keyword evidence="11" id="KW-1185">Reference proteome</keyword>
<dbReference type="Proteomes" id="UP001174136">
    <property type="component" value="Unassembled WGS sequence"/>
</dbReference>
<reference evidence="10" key="1">
    <citation type="journal article" date="2023" name="Front. Mar. Sci.">
        <title>A new Merluccius polli reference genome to investigate the effects of global change in West African waters.</title>
        <authorList>
            <person name="Mateo J.L."/>
            <person name="Blanco-Fernandez C."/>
            <person name="Garcia-Vazquez E."/>
            <person name="Machado-Schiaffino G."/>
        </authorList>
    </citation>
    <scope>NUCLEOTIDE SEQUENCE</scope>
    <source>
        <strain evidence="10">C29</strain>
        <tissue evidence="10">Fin</tissue>
    </source>
</reference>
<evidence type="ECO:0000256" key="5">
    <source>
        <dbReference type="ARBA" id="ARBA00022723"/>
    </source>
</evidence>
<organism evidence="10 11">
    <name type="scientific">Merluccius polli</name>
    <name type="common">Benguela hake</name>
    <name type="synonym">Merluccius cadenati</name>
    <dbReference type="NCBI Taxonomy" id="89951"/>
    <lineage>
        <taxon>Eukaryota</taxon>
        <taxon>Metazoa</taxon>
        <taxon>Chordata</taxon>
        <taxon>Craniata</taxon>
        <taxon>Vertebrata</taxon>
        <taxon>Euteleostomi</taxon>
        <taxon>Actinopterygii</taxon>
        <taxon>Neopterygii</taxon>
        <taxon>Teleostei</taxon>
        <taxon>Neoteleostei</taxon>
        <taxon>Acanthomorphata</taxon>
        <taxon>Zeiogadaria</taxon>
        <taxon>Gadariae</taxon>
        <taxon>Gadiformes</taxon>
        <taxon>Gadoidei</taxon>
        <taxon>Merlucciidae</taxon>
        <taxon>Merluccius</taxon>
    </lineage>
</organism>
<dbReference type="GO" id="GO:0005634">
    <property type="term" value="C:nucleus"/>
    <property type="evidence" value="ECO:0007669"/>
    <property type="project" value="UniProtKB-SubCell"/>
</dbReference>
<proteinExistence type="inferred from homology"/>
<feature type="compositionally biased region" description="Acidic residues" evidence="8">
    <location>
        <begin position="354"/>
        <end position="365"/>
    </location>
</feature>
<evidence type="ECO:0000256" key="4">
    <source>
        <dbReference type="ARBA" id="ARBA00022722"/>
    </source>
</evidence>
<dbReference type="GO" id="GO:0016787">
    <property type="term" value="F:hydrolase activity"/>
    <property type="evidence" value="ECO:0007669"/>
    <property type="project" value="UniProtKB-KW"/>
</dbReference>
<comment type="cofactor">
    <cofactor evidence="1">
        <name>a divalent metal cation</name>
        <dbReference type="ChEBI" id="CHEBI:60240"/>
    </cofactor>
</comment>
<comment type="similarity">
    <text evidence="3">Belongs to the HARBI1 family.</text>
</comment>